<evidence type="ECO:0000256" key="1">
    <source>
        <dbReference type="ARBA" id="ARBA00001974"/>
    </source>
</evidence>
<organism evidence="6 7">
    <name type="scientific">Timema podura</name>
    <name type="common">Walking stick</name>
    <dbReference type="NCBI Taxonomy" id="61482"/>
    <lineage>
        <taxon>Eukaryota</taxon>
        <taxon>Metazoa</taxon>
        <taxon>Ecdysozoa</taxon>
        <taxon>Arthropoda</taxon>
        <taxon>Hexapoda</taxon>
        <taxon>Insecta</taxon>
        <taxon>Pterygota</taxon>
        <taxon>Neoptera</taxon>
        <taxon>Polyneoptera</taxon>
        <taxon>Phasmatodea</taxon>
        <taxon>Timematodea</taxon>
        <taxon>Timematoidea</taxon>
        <taxon>Timematidae</taxon>
        <taxon>Timema</taxon>
    </lineage>
</organism>
<comment type="caution">
    <text evidence="6">The sequence shown here is derived from an EMBL/GenBank/DDBJ whole genome shotgun (WGS) entry which is preliminary data.</text>
</comment>
<dbReference type="PANTHER" id="PTHR11455:SF30">
    <property type="entry name" value="CRYPTOCHROME-1"/>
    <property type="match status" value="1"/>
</dbReference>
<dbReference type="Pfam" id="PF03441">
    <property type="entry name" value="FAD_binding_7"/>
    <property type="match status" value="1"/>
</dbReference>
<evidence type="ECO:0000259" key="5">
    <source>
        <dbReference type="Pfam" id="PF03441"/>
    </source>
</evidence>
<keyword evidence="7" id="KW-1185">Reference proteome</keyword>
<comment type="similarity">
    <text evidence="2">Belongs to the DNA photolyase class-1 family.</text>
</comment>
<dbReference type="InterPro" id="IPR036134">
    <property type="entry name" value="Crypto/Photolyase_FAD-like_sf"/>
</dbReference>
<evidence type="ECO:0000256" key="4">
    <source>
        <dbReference type="ARBA" id="ARBA00022827"/>
    </source>
</evidence>
<keyword evidence="3" id="KW-0285">Flavoprotein</keyword>
<evidence type="ECO:0000313" key="6">
    <source>
        <dbReference type="EMBL" id="CAG2065381.1"/>
    </source>
</evidence>
<feature type="non-terminal residue" evidence="6">
    <location>
        <position position="1"/>
    </location>
</feature>
<dbReference type="PANTHER" id="PTHR11455">
    <property type="entry name" value="CRYPTOCHROME"/>
    <property type="match status" value="1"/>
</dbReference>
<reference evidence="6" key="1">
    <citation type="submission" date="2021-03" db="EMBL/GenBank/DDBJ databases">
        <authorList>
            <person name="Tran Van P."/>
        </authorList>
    </citation>
    <scope>NUCLEOTIDE SEQUENCE</scope>
</reference>
<keyword evidence="4" id="KW-0274">FAD</keyword>
<accession>A0ABN7PIX5</accession>
<gene>
    <name evidence="6" type="ORF">TPAB3V08_LOCUS12325</name>
</gene>
<evidence type="ECO:0000256" key="3">
    <source>
        <dbReference type="ARBA" id="ARBA00022630"/>
    </source>
</evidence>
<name>A0ABN7PIX5_TIMPD</name>
<comment type="cofactor">
    <cofactor evidence="1">
        <name>FAD</name>
        <dbReference type="ChEBI" id="CHEBI:57692"/>
    </cofactor>
</comment>
<sequence length="176" mass="20008">KYLPVLKNFPTRYIHEPWNAPEAVQKAAKCIVGKEYSLPMVNHVVVSRINMERYEAGAPDMRPAVLCPDLKNTPRGTDCLGDFEQPPKIETGHIKKEVPSSLSQQGLNKYQPHLTEPLRKTKTKDLSQGMDNQNCGAVLFYFWKLEVTLECGQYPSSRPSPAHTYVFVYTYSSVLY</sequence>
<dbReference type="EMBL" id="CAJPIN010042583">
    <property type="protein sequence ID" value="CAG2065381.1"/>
    <property type="molecule type" value="Genomic_DNA"/>
</dbReference>
<dbReference type="InterPro" id="IPR005101">
    <property type="entry name" value="Cryptochr/Photolyase_FAD-bd"/>
</dbReference>
<dbReference type="SUPFAM" id="SSF48173">
    <property type="entry name" value="Cryptochrome/photolyase FAD-binding domain"/>
    <property type="match status" value="1"/>
</dbReference>
<protein>
    <recommendedName>
        <fullName evidence="5">Cryptochrome/DNA photolyase FAD-binding domain-containing protein</fullName>
    </recommendedName>
</protein>
<evidence type="ECO:0000256" key="2">
    <source>
        <dbReference type="ARBA" id="ARBA00005862"/>
    </source>
</evidence>
<dbReference type="Gene3D" id="1.10.579.10">
    <property type="entry name" value="DNA Cyclobutane Dipyrimidine Photolyase, subunit A, domain 3"/>
    <property type="match status" value="1"/>
</dbReference>
<proteinExistence type="inferred from homology"/>
<dbReference type="InterPro" id="IPR002081">
    <property type="entry name" value="Cryptochrome/DNA_photolyase_1"/>
</dbReference>
<feature type="domain" description="Cryptochrome/DNA photolyase FAD-binding" evidence="5">
    <location>
        <begin position="1"/>
        <end position="55"/>
    </location>
</feature>
<evidence type="ECO:0000313" key="7">
    <source>
        <dbReference type="Proteomes" id="UP001153148"/>
    </source>
</evidence>
<feature type="non-terminal residue" evidence="6">
    <location>
        <position position="176"/>
    </location>
</feature>
<dbReference type="Proteomes" id="UP001153148">
    <property type="component" value="Unassembled WGS sequence"/>
</dbReference>